<feature type="binding site" evidence="5">
    <location>
        <position position="313"/>
    </location>
    <ligand>
        <name>substrate</name>
    </ligand>
</feature>
<dbReference type="Pfam" id="PF02784">
    <property type="entry name" value="Orn_Arg_deC_N"/>
    <property type="match status" value="1"/>
</dbReference>
<keyword evidence="5" id="KW-0028">Amino-acid biosynthesis</keyword>
<comment type="function">
    <text evidence="5">Specifically catalyzes the decarboxylation of meso-diaminopimelate (meso-DAP) to L-lysine.</text>
</comment>
<dbReference type="PRINTS" id="PR01179">
    <property type="entry name" value="ODADCRBXLASE"/>
</dbReference>
<organism evidence="9 10">
    <name type="scientific">Muricoprocola aceti</name>
    <dbReference type="NCBI Taxonomy" id="2981772"/>
    <lineage>
        <taxon>Bacteria</taxon>
        <taxon>Bacillati</taxon>
        <taxon>Bacillota</taxon>
        <taxon>Clostridia</taxon>
        <taxon>Lachnospirales</taxon>
        <taxon>Lachnospiraceae</taxon>
        <taxon>Muricoprocola</taxon>
    </lineage>
</organism>
<evidence type="ECO:0000256" key="6">
    <source>
        <dbReference type="NCBIfam" id="TIGR01048"/>
    </source>
</evidence>
<evidence type="ECO:0000256" key="7">
    <source>
        <dbReference type="RuleBase" id="RU003738"/>
    </source>
</evidence>
<keyword evidence="10" id="KW-1185">Reference proteome</keyword>
<dbReference type="Gene3D" id="3.20.20.10">
    <property type="entry name" value="Alanine racemase"/>
    <property type="match status" value="1"/>
</dbReference>
<evidence type="ECO:0000256" key="3">
    <source>
        <dbReference type="ARBA" id="ARBA00022898"/>
    </source>
</evidence>
<evidence type="ECO:0000313" key="10">
    <source>
        <dbReference type="Proteomes" id="UP001652338"/>
    </source>
</evidence>
<dbReference type="PRINTS" id="PR01181">
    <property type="entry name" value="DAPDCRBXLASE"/>
</dbReference>
<evidence type="ECO:0000256" key="5">
    <source>
        <dbReference type="HAMAP-Rule" id="MF_02120"/>
    </source>
</evidence>
<protein>
    <recommendedName>
        <fullName evidence="5 6">Diaminopimelate decarboxylase</fullName>
        <shortName evidence="5">DAP decarboxylase</shortName>
        <shortName evidence="5">DAPDC</shortName>
        <ecNumber evidence="5 6">4.1.1.20</ecNumber>
    </recommendedName>
</protein>
<dbReference type="NCBIfam" id="TIGR01048">
    <property type="entry name" value="lysA"/>
    <property type="match status" value="1"/>
</dbReference>
<feature type="binding site" evidence="5">
    <location>
        <position position="231"/>
    </location>
    <ligand>
        <name>pyridoxal 5'-phosphate</name>
        <dbReference type="ChEBI" id="CHEBI:597326"/>
    </ligand>
</feature>
<feature type="binding site" evidence="5">
    <location>
        <position position="375"/>
    </location>
    <ligand>
        <name>substrate</name>
    </ligand>
</feature>
<sequence>MNKIYTKVTDQMNFWEGQDPVALAEKYGTPLYVTNERILRQRCRDLKNLVTYPNFVVDYSAKANCGLAFLQVVRSEGLEVDAMSPGEIYIEKKAGFGADQIFYICNNVSAEEMEYAVKEGVVISVDSLSQLEQFGQIAPGHEVAVRFNPGVGAGHHEKVVTAGKKTKFGIEPKYIPQVKELLEKYDLKLIGINQHIGSLFMTGEAFVASIAALFEIAKQFKGLRFVDMGGGFGIPYKKEFDEAPLDLKELGQTIDKALYKFAEEYGEQITLRIEPGRYISAESNVILSTVHSVKHNHEKKFVGCDCGFNVLQRPIMYDSYHGVEVYRGTEEPSEQTETVTIVGNICESGDILAKDRDLPEIKKGDVLGILDAGAYGFTMASNYNNRLRPAEIMIRENGQVVLTREREVLEDLMRHVIPLEEV</sequence>
<dbReference type="Gene3D" id="2.40.37.10">
    <property type="entry name" value="Lyase, Ornithine Decarboxylase, Chain A, domain 1"/>
    <property type="match status" value="1"/>
</dbReference>
<dbReference type="CDD" id="cd06828">
    <property type="entry name" value="PLPDE_III_DapDC"/>
    <property type="match status" value="1"/>
</dbReference>
<dbReference type="PANTHER" id="PTHR43727:SF2">
    <property type="entry name" value="GROUP IV DECARBOXYLASE"/>
    <property type="match status" value="1"/>
</dbReference>
<feature type="binding site" evidence="5">
    <location>
        <position position="375"/>
    </location>
    <ligand>
        <name>pyridoxal 5'-phosphate</name>
        <dbReference type="ChEBI" id="CHEBI:597326"/>
    </ligand>
</feature>
<dbReference type="Proteomes" id="UP001652338">
    <property type="component" value="Unassembled WGS sequence"/>
</dbReference>
<dbReference type="EMBL" id="JAOQKE010000028">
    <property type="protein sequence ID" value="MCU6726539.1"/>
    <property type="molecule type" value="Genomic_DNA"/>
</dbReference>
<name>A0ABT2SPU8_9FIRM</name>
<reference evidence="9 10" key="1">
    <citation type="journal article" date="2021" name="ISME Commun">
        <title>Automated analysis of genomic sequences facilitates high-throughput and comprehensive description of bacteria.</title>
        <authorList>
            <person name="Hitch T.C.A."/>
        </authorList>
    </citation>
    <scope>NUCLEOTIDE SEQUENCE [LARGE SCALE GENOMIC DNA]</scope>
    <source>
        <strain evidence="9 10">Sanger_29</strain>
    </source>
</reference>
<comment type="similarity">
    <text evidence="5">Belongs to the Orn/Lys/Arg decarboxylase class-II family. LysA subfamily.</text>
</comment>
<comment type="caution">
    <text evidence="9">The sequence shown here is derived from an EMBL/GenBank/DDBJ whole genome shotgun (WGS) entry which is preliminary data.</text>
</comment>
<keyword evidence="4 5" id="KW-0456">Lyase</keyword>
<dbReference type="InterPro" id="IPR022644">
    <property type="entry name" value="De-COase2_N"/>
</dbReference>
<dbReference type="EC" id="4.1.1.20" evidence="5 6"/>
<feature type="domain" description="Orn/DAP/Arg decarboxylase 2 N-terminal" evidence="8">
    <location>
        <begin position="40"/>
        <end position="281"/>
    </location>
</feature>
<dbReference type="RefSeq" id="WP_262655801.1">
    <property type="nucleotide sequence ID" value="NZ_JAOQKE010000028.1"/>
</dbReference>
<keyword evidence="2 5" id="KW-0210">Decarboxylase</keyword>
<comment type="pathway">
    <text evidence="5 7">Amino-acid biosynthesis; L-lysine biosynthesis via DAP pathway; L-lysine from DL-2,6-diaminopimelate: step 1/1.</text>
</comment>
<evidence type="ECO:0000256" key="2">
    <source>
        <dbReference type="ARBA" id="ARBA00022793"/>
    </source>
</evidence>
<feature type="binding site" evidence="5">
    <location>
        <position position="277"/>
    </location>
    <ligand>
        <name>substrate</name>
    </ligand>
</feature>
<evidence type="ECO:0000256" key="1">
    <source>
        <dbReference type="ARBA" id="ARBA00001933"/>
    </source>
</evidence>
<evidence type="ECO:0000259" key="8">
    <source>
        <dbReference type="Pfam" id="PF02784"/>
    </source>
</evidence>
<feature type="binding site" evidence="5">
    <location>
        <begin position="274"/>
        <end position="277"/>
    </location>
    <ligand>
        <name>pyridoxal 5'-phosphate</name>
        <dbReference type="ChEBI" id="CHEBI:597326"/>
    </ligand>
</feature>
<dbReference type="InterPro" id="IPR029066">
    <property type="entry name" value="PLP-binding_barrel"/>
</dbReference>
<dbReference type="HAMAP" id="MF_02120">
    <property type="entry name" value="LysA"/>
    <property type="match status" value="1"/>
</dbReference>
<comment type="subunit">
    <text evidence="5">Homodimer.</text>
</comment>
<gene>
    <name evidence="5 9" type="primary">lysA</name>
    <name evidence="9" type="ORF">OCV47_14625</name>
</gene>
<accession>A0ABT2SPU8</accession>
<dbReference type="InterPro" id="IPR009006">
    <property type="entry name" value="Ala_racemase/Decarboxylase_C"/>
</dbReference>
<dbReference type="SUPFAM" id="SSF50621">
    <property type="entry name" value="Alanine racemase C-terminal domain-like"/>
    <property type="match status" value="1"/>
</dbReference>
<dbReference type="InterPro" id="IPR002986">
    <property type="entry name" value="DAP_deCOOHase_LysA"/>
</dbReference>
<proteinExistence type="inferred from homology"/>
<feature type="modified residue" description="N6-(pyridoxal phosphate)lysine" evidence="5">
    <location>
        <position position="62"/>
    </location>
</feature>
<dbReference type="GO" id="GO:0008836">
    <property type="term" value="F:diaminopimelate decarboxylase activity"/>
    <property type="evidence" value="ECO:0007669"/>
    <property type="project" value="UniProtKB-EC"/>
</dbReference>
<dbReference type="SUPFAM" id="SSF51419">
    <property type="entry name" value="PLP-binding barrel"/>
    <property type="match status" value="1"/>
</dbReference>
<feature type="binding site" evidence="5">
    <location>
        <position position="347"/>
    </location>
    <ligand>
        <name>substrate</name>
    </ligand>
</feature>
<dbReference type="InterPro" id="IPR000183">
    <property type="entry name" value="Orn/DAP/Arg_de-COase"/>
</dbReference>
<evidence type="ECO:0000313" key="9">
    <source>
        <dbReference type="EMBL" id="MCU6726539.1"/>
    </source>
</evidence>
<dbReference type="PANTHER" id="PTHR43727">
    <property type="entry name" value="DIAMINOPIMELATE DECARBOXYLASE"/>
    <property type="match status" value="1"/>
</dbReference>
<feature type="binding site" evidence="5">
    <location>
        <position position="317"/>
    </location>
    <ligand>
        <name>substrate</name>
    </ligand>
</feature>
<evidence type="ECO:0000256" key="4">
    <source>
        <dbReference type="ARBA" id="ARBA00023239"/>
    </source>
</evidence>
<comment type="cofactor">
    <cofactor evidence="1 5 7">
        <name>pyridoxal 5'-phosphate</name>
        <dbReference type="ChEBI" id="CHEBI:597326"/>
    </cofactor>
</comment>
<keyword evidence="5 7" id="KW-0457">Lysine biosynthesis</keyword>
<keyword evidence="3 5" id="KW-0663">Pyridoxal phosphate</keyword>
<comment type="catalytic activity">
    <reaction evidence="5 7">
        <text>meso-2,6-diaminopimelate + H(+) = L-lysine + CO2</text>
        <dbReference type="Rhea" id="RHEA:15101"/>
        <dbReference type="ChEBI" id="CHEBI:15378"/>
        <dbReference type="ChEBI" id="CHEBI:16526"/>
        <dbReference type="ChEBI" id="CHEBI:32551"/>
        <dbReference type="ChEBI" id="CHEBI:57791"/>
        <dbReference type="EC" id="4.1.1.20"/>
    </reaction>
</comment>